<protein>
    <submittedName>
        <fullName evidence="1">Uncharacterized protein</fullName>
    </submittedName>
</protein>
<reference evidence="1 2" key="1">
    <citation type="journal article" date="2019" name="Commun. Biol.">
        <title>The bagworm genome reveals a unique fibroin gene that provides high tensile strength.</title>
        <authorList>
            <person name="Kono N."/>
            <person name="Nakamura H."/>
            <person name="Ohtoshi R."/>
            <person name="Tomita M."/>
            <person name="Numata K."/>
            <person name="Arakawa K."/>
        </authorList>
    </citation>
    <scope>NUCLEOTIDE SEQUENCE [LARGE SCALE GENOMIC DNA]</scope>
</reference>
<comment type="caution">
    <text evidence="1">The sequence shown here is derived from an EMBL/GenBank/DDBJ whole genome shotgun (WGS) entry which is preliminary data.</text>
</comment>
<sequence>MLSGGILARAIFEMYRGDRLLGVVRCDRVQLYWIERGRAGGPILRPKRSHVCRAKRKTVPPSASYWYTSLHHKGSMVEFGAAMGALTERTDRREICGTQL</sequence>
<organism evidence="1 2">
    <name type="scientific">Eumeta variegata</name>
    <name type="common">Bagworm moth</name>
    <name type="synonym">Eumeta japonica</name>
    <dbReference type="NCBI Taxonomy" id="151549"/>
    <lineage>
        <taxon>Eukaryota</taxon>
        <taxon>Metazoa</taxon>
        <taxon>Ecdysozoa</taxon>
        <taxon>Arthropoda</taxon>
        <taxon>Hexapoda</taxon>
        <taxon>Insecta</taxon>
        <taxon>Pterygota</taxon>
        <taxon>Neoptera</taxon>
        <taxon>Endopterygota</taxon>
        <taxon>Lepidoptera</taxon>
        <taxon>Glossata</taxon>
        <taxon>Ditrysia</taxon>
        <taxon>Tineoidea</taxon>
        <taxon>Psychidae</taxon>
        <taxon>Oiketicinae</taxon>
        <taxon>Eumeta</taxon>
    </lineage>
</organism>
<evidence type="ECO:0000313" key="2">
    <source>
        <dbReference type="Proteomes" id="UP000299102"/>
    </source>
</evidence>
<name>A0A4C1ZQU6_EUMVA</name>
<keyword evidence="2" id="KW-1185">Reference proteome</keyword>
<dbReference type="EMBL" id="BGZK01001991">
    <property type="protein sequence ID" value="GBP89319.1"/>
    <property type="molecule type" value="Genomic_DNA"/>
</dbReference>
<dbReference type="Proteomes" id="UP000299102">
    <property type="component" value="Unassembled WGS sequence"/>
</dbReference>
<dbReference type="AlphaFoldDB" id="A0A4C1ZQU6"/>
<accession>A0A4C1ZQU6</accession>
<evidence type="ECO:0000313" key="1">
    <source>
        <dbReference type="EMBL" id="GBP89319.1"/>
    </source>
</evidence>
<gene>
    <name evidence="1" type="ORF">EVAR_62809_1</name>
</gene>
<proteinExistence type="predicted"/>